<feature type="transmembrane region" description="Helical" evidence="3">
    <location>
        <begin position="97"/>
        <end position="115"/>
    </location>
</feature>
<feature type="transmembrane region" description="Helical" evidence="3">
    <location>
        <begin position="230"/>
        <end position="251"/>
    </location>
</feature>
<evidence type="ECO:0000256" key="2">
    <source>
        <dbReference type="ARBA" id="ARBA00007400"/>
    </source>
</evidence>
<sequence>MKSKNISYLPAADHLRGFASILILVYHGVPMIANKLAFGENVPPNYWARAGSPLSSIIIEGHTAVALFMVLSGFILTYGSIERDRDINYKSFLYNRILRIFPLFIFLIICGSYLYPENFNFIGMIQSIFLFSSLPGALNIQSFSSMFWSISVEFTFYLVFPFLFLFLKKEGFMKLLQLLILMIIIRVIAFLLGANIRDVSYWTIIGRMDQFIIGMIAAFVYVKWNINRSLWYYILFASIFLIIGMLYLFNIFGGWPIQAFWKILWPTIEGIVWSLLLISYVKLFNTNNNFIQKFLAKIGELSYSIYLTHYIVLTVLVHRGWYFSFEFLSPLKNGILTSVLVLFPLVLATSALIYSSIEKPFLQLRDRY</sequence>
<dbReference type="Proteomes" id="UP001580346">
    <property type="component" value="Unassembled WGS sequence"/>
</dbReference>
<feature type="transmembrane region" description="Helical" evidence="3">
    <location>
        <begin position="303"/>
        <end position="322"/>
    </location>
</feature>
<evidence type="ECO:0000313" key="6">
    <source>
        <dbReference type="Proteomes" id="UP001580346"/>
    </source>
</evidence>
<proteinExistence type="inferred from homology"/>
<feature type="domain" description="Acyltransferase 3" evidence="4">
    <location>
        <begin position="11"/>
        <end position="354"/>
    </location>
</feature>
<evidence type="ECO:0000256" key="1">
    <source>
        <dbReference type="ARBA" id="ARBA00004370"/>
    </source>
</evidence>
<dbReference type="EC" id="2.3.-.-" evidence="5"/>
<keyword evidence="3" id="KW-0812">Transmembrane</keyword>
<dbReference type="PANTHER" id="PTHR23028:SF53">
    <property type="entry name" value="ACYL_TRANSF_3 DOMAIN-CONTAINING PROTEIN"/>
    <property type="match status" value="1"/>
</dbReference>
<name>A0ABV5AR28_9BACL</name>
<dbReference type="EMBL" id="JBHHMI010000005">
    <property type="protein sequence ID" value="MFB5266673.1"/>
    <property type="molecule type" value="Genomic_DNA"/>
</dbReference>
<dbReference type="InterPro" id="IPR050879">
    <property type="entry name" value="Acyltransferase_3"/>
</dbReference>
<organism evidence="5 6">
    <name type="scientific">Paenibacillus enshidis</name>
    <dbReference type="NCBI Taxonomy" id="1458439"/>
    <lineage>
        <taxon>Bacteria</taxon>
        <taxon>Bacillati</taxon>
        <taxon>Bacillota</taxon>
        <taxon>Bacilli</taxon>
        <taxon>Bacillales</taxon>
        <taxon>Paenibacillaceae</taxon>
        <taxon>Paenibacillus</taxon>
    </lineage>
</organism>
<keyword evidence="5" id="KW-0808">Transferase</keyword>
<feature type="transmembrane region" description="Helical" evidence="3">
    <location>
        <begin position="263"/>
        <end position="283"/>
    </location>
</feature>
<keyword evidence="6" id="KW-1185">Reference proteome</keyword>
<evidence type="ECO:0000259" key="4">
    <source>
        <dbReference type="Pfam" id="PF01757"/>
    </source>
</evidence>
<comment type="caution">
    <text evidence="5">The sequence shown here is derived from an EMBL/GenBank/DDBJ whole genome shotgun (WGS) entry which is preliminary data.</text>
</comment>
<dbReference type="Pfam" id="PF01757">
    <property type="entry name" value="Acyl_transf_3"/>
    <property type="match status" value="1"/>
</dbReference>
<dbReference type="PANTHER" id="PTHR23028">
    <property type="entry name" value="ACETYLTRANSFERASE"/>
    <property type="match status" value="1"/>
</dbReference>
<feature type="transmembrane region" description="Helical" evidence="3">
    <location>
        <begin position="172"/>
        <end position="192"/>
    </location>
</feature>
<dbReference type="RefSeq" id="WP_375354542.1">
    <property type="nucleotide sequence ID" value="NZ_JBHHMI010000005.1"/>
</dbReference>
<keyword evidence="3" id="KW-1133">Transmembrane helix</keyword>
<feature type="transmembrane region" description="Helical" evidence="3">
    <location>
        <begin position="53"/>
        <end position="76"/>
    </location>
</feature>
<comment type="subcellular location">
    <subcellularLocation>
        <location evidence="1">Membrane</location>
    </subcellularLocation>
</comment>
<keyword evidence="3" id="KW-0472">Membrane</keyword>
<dbReference type="GO" id="GO:0016746">
    <property type="term" value="F:acyltransferase activity"/>
    <property type="evidence" value="ECO:0007669"/>
    <property type="project" value="UniProtKB-KW"/>
</dbReference>
<feature type="transmembrane region" description="Helical" evidence="3">
    <location>
        <begin position="334"/>
        <end position="357"/>
    </location>
</feature>
<gene>
    <name evidence="5" type="ORF">ACE41H_07725</name>
</gene>
<feature type="transmembrane region" description="Helical" evidence="3">
    <location>
        <begin position="15"/>
        <end position="33"/>
    </location>
</feature>
<evidence type="ECO:0000313" key="5">
    <source>
        <dbReference type="EMBL" id="MFB5266673.1"/>
    </source>
</evidence>
<reference evidence="5 6" key="1">
    <citation type="submission" date="2024-09" db="EMBL/GenBank/DDBJ databases">
        <title>Paenibacillus zeirhizospherea sp. nov., isolated from surface of the maize (Zea mays) roots in a horticulture field, Hungary.</title>
        <authorList>
            <person name="Marton D."/>
            <person name="Farkas M."/>
            <person name="Bedics A."/>
            <person name="Toth E."/>
            <person name="Tancsics A."/>
            <person name="Boka K."/>
            <person name="Maroti G."/>
            <person name="Kriszt B."/>
            <person name="Cserhati M."/>
        </authorList>
    </citation>
    <scope>NUCLEOTIDE SEQUENCE [LARGE SCALE GENOMIC DNA]</scope>
    <source>
        <strain evidence="5 6">KCTC 33519</strain>
    </source>
</reference>
<evidence type="ECO:0000256" key="3">
    <source>
        <dbReference type="SAM" id="Phobius"/>
    </source>
</evidence>
<feature type="transmembrane region" description="Helical" evidence="3">
    <location>
        <begin position="204"/>
        <end position="224"/>
    </location>
</feature>
<dbReference type="InterPro" id="IPR002656">
    <property type="entry name" value="Acyl_transf_3_dom"/>
</dbReference>
<feature type="transmembrane region" description="Helical" evidence="3">
    <location>
        <begin position="147"/>
        <end position="166"/>
    </location>
</feature>
<accession>A0ABV5AR28</accession>
<protein>
    <submittedName>
        <fullName evidence="5">Acyltransferase family protein</fullName>
        <ecNumber evidence="5">2.3.-.-</ecNumber>
    </submittedName>
</protein>
<comment type="similarity">
    <text evidence="2">Belongs to the acyltransferase 3 family.</text>
</comment>
<keyword evidence="5" id="KW-0012">Acyltransferase</keyword>